<name>A0A9N7USK4_PLEPL</name>
<dbReference type="InterPro" id="IPR004827">
    <property type="entry name" value="bZIP"/>
</dbReference>
<dbReference type="EMBL" id="CADEAL010002134">
    <property type="protein sequence ID" value="CAB1438285.1"/>
    <property type="molecule type" value="Genomic_DNA"/>
</dbReference>
<feature type="region of interest" description="Disordered" evidence="1">
    <location>
        <begin position="120"/>
        <end position="152"/>
    </location>
</feature>
<feature type="compositionally biased region" description="Polar residues" evidence="1">
    <location>
        <begin position="142"/>
        <end position="152"/>
    </location>
</feature>
<feature type="compositionally biased region" description="Basic residues" evidence="1">
    <location>
        <begin position="43"/>
        <end position="59"/>
    </location>
</feature>
<comment type="caution">
    <text evidence="3">The sequence shown here is derived from an EMBL/GenBank/DDBJ whole genome shotgun (WGS) entry which is preliminary data.</text>
</comment>
<dbReference type="SMART" id="SM00338">
    <property type="entry name" value="BRLZ"/>
    <property type="match status" value="1"/>
</dbReference>
<dbReference type="InterPro" id="IPR046347">
    <property type="entry name" value="bZIP_sf"/>
</dbReference>
<feature type="domain" description="BZIP" evidence="2">
    <location>
        <begin position="45"/>
        <end position="103"/>
    </location>
</feature>
<accession>A0A9N7USK4</accession>
<dbReference type="Proteomes" id="UP001153269">
    <property type="component" value="Unassembled WGS sequence"/>
</dbReference>
<feature type="region of interest" description="Disordered" evidence="1">
    <location>
        <begin position="476"/>
        <end position="538"/>
    </location>
</feature>
<evidence type="ECO:0000313" key="3">
    <source>
        <dbReference type="EMBL" id="CAB1438285.1"/>
    </source>
</evidence>
<feature type="compositionally biased region" description="Low complexity" evidence="1">
    <location>
        <begin position="499"/>
        <end position="509"/>
    </location>
</feature>
<dbReference type="GO" id="GO:0005634">
    <property type="term" value="C:nucleus"/>
    <property type="evidence" value="ECO:0007669"/>
    <property type="project" value="TreeGrafter"/>
</dbReference>
<keyword evidence="4" id="KW-1185">Reference proteome</keyword>
<dbReference type="PROSITE" id="PS00036">
    <property type="entry name" value="BZIP_BASIC"/>
    <property type="match status" value="1"/>
</dbReference>
<dbReference type="PANTHER" id="PTHR23351:SF51">
    <property type="entry name" value="BASIC LEUCINE ZIPPER TRANSCRIPTIONAL FACTOR ATF-LIKE"/>
    <property type="match status" value="1"/>
</dbReference>
<feature type="compositionally biased region" description="Basic and acidic residues" evidence="1">
    <location>
        <begin position="60"/>
        <end position="74"/>
    </location>
</feature>
<feature type="compositionally biased region" description="Polar residues" evidence="1">
    <location>
        <begin position="122"/>
        <end position="132"/>
    </location>
</feature>
<sequence>MSPSLMDTRDGPNSPCYLSAEESNSNTAGSDREGDGQQVGKTGGKRREKNRNAARKTRRKQTERADELHEELQRLEQSNSSLQNEIAGLQKTLQRYTKALARHEPYCCLQASASTSRKHVSASHSGGCQSTSGPPPRFAPQAPSSTLATPPLVSSSLGLQAHLSSSASPQTFSLSSGLSAKLAIPSYSGPATLPYSVQDRHSLFRKEPPNTTSPTGVTPLCTSLLSTSITPSPLTAAAQPQSGRENIHGTSSVPANACFPPLNSGTLDAFLIKPTSVVPPYQILAVETGGPLFQACPMNVPQLPLGRHSGNPNGSGPLLPPTLQNPAFHSPQANLKLPLAPASFGYRQQTPNQESLLALLTIPSPLNSSSSDALVGQPPPSEPLLGNPSVSDGLFHFLWAVSCQVSVLYYQGIPVRQTKRERESEGGAAASSPVSCLEVKGRRRERSGGGPAHVGSDQKHILIQAHDSCVCVTPIQQHRGAPPSTATMETTKLPPSSPSSPTTSFSVPSAEKVDGFPRRSMRRARQRRSHSSSQFRYQSSQVELTPLPLLKALTDRRASYHMAAAPLRHSFWIPRRKW</sequence>
<feature type="region of interest" description="Disordered" evidence="1">
    <location>
        <begin position="421"/>
        <end position="458"/>
    </location>
</feature>
<proteinExistence type="predicted"/>
<dbReference type="InterPro" id="IPR000837">
    <property type="entry name" value="AP-1"/>
</dbReference>
<reference evidence="3" key="1">
    <citation type="submission" date="2020-03" db="EMBL/GenBank/DDBJ databases">
        <authorList>
            <person name="Weist P."/>
        </authorList>
    </citation>
    <scope>NUCLEOTIDE SEQUENCE</scope>
</reference>
<feature type="compositionally biased region" description="Basic residues" evidence="1">
    <location>
        <begin position="519"/>
        <end position="530"/>
    </location>
</feature>
<gene>
    <name evidence="3" type="ORF">PLEPLA_LOCUS26226</name>
</gene>
<dbReference type="PROSITE" id="PS50217">
    <property type="entry name" value="BZIP"/>
    <property type="match status" value="1"/>
</dbReference>
<dbReference type="SUPFAM" id="SSF57959">
    <property type="entry name" value="Leucine zipper domain"/>
    <property type="match status" value="1"/>
</dbReference>
<protein>
    <recommendedName>
        <fullName evidence="2">BZIP domain-containing protein</fullName>
    </recommendedName>
</protein>
<evidence type="ECO:0000313" key="4">
    <source>
        <dbReference type="Proteomes" id="UP001153269"/>
    </source>
</evidence>
<organism evidence="3 4">
    <name type="scientific">Pleuronectes platessa</name>
    <name type="common">European plaice</name>
    <dbReference type="NCBI Taxonomy" id="8262"/>
    <lineage>
        <taxon>Eukaryota</taxon>
        <taxon>Metazoa</taxon>
        <taxon>Chordata</taxon>
        <taxon>Craniata</taxon>
        <taxon>Vertebrata</taxon>
        <taxon>Euteleostomi</taxon>
        <taxon>Actinopterygii</taxon>
        <taxon>Neopterygii</taxon>
        <taxon>Teleostei</taxon>
        <taxon>Neoteleostei</taxon>
        <taxon>Acanthomorphata</taxon>
        <taxon>Carangaria</taxon>
        <taxon>Pleuronectiformes</taxon>
        <taxon>Pleuronectoidei</taxon>
        <taxon>Pleuronectidae</taxon>
        <taxon>Pleuronectes</taxon>
    </lineage>
</organism>
<dbReference type="GO" id="GO:0000981">
    <property type="term" value="F:DNA-binding transcription factor activity, RNA polymerase II-specific"/>
    <property type="evidence" value="ECO:0007669"/>
    <property type="project" value="TreeGrafter"/>
</dbReference>
<evidence type="ECO:0000256" key="1">
    <source>
        <dbReference type="SAM" id="MobiDB-lite"/>
    </source>
</evidence>
<evidence type="ECO:0000259" key="2">
    <source>
        <dbReference type="PROSITE" id="PS50217"/>
    </source>
</evidence>
<feature type="region of interest" description="Disordered" evidence="1">
    <location>
        <begin position="1"/>
        <end position="80"/>
    </location>
</feature>
<dbReference type="PRINTS" id="PR00042">
    <property type="entry name" value="LEUZIPPRFOS"/>
</dbReference>
<dbReference type="Pfam" id="PF07716">
    <property type="entry name" value="bZIP_2"/>
    <property type="match status" value="1"/>
</dbReference>
<dbReference type="Gene3D" id="1.20.5.170">
    <property type="match status" value="1"/>
</dbReference>
<dbReference type="GO" id="GO:0000978">
    <property type="term" value="F:RNA polymerase II cis-regulatory region sequence-specific DNA binding"/>
    <property type="evidence" value="ECO:0007669"/>
    <property type="project" value="TreeGrafter"/>
</dbReference>
<dbReference type="PANTHER" id="PTHR23351">
    <property type="entry name" value="FOS TRANSCRIPTION FACTOR-RELATED"/>
    <property type="match status" value="1"/>
</dbReference>
<dbReference type="AlphaFoldDB" id="A0A9N7USK4"/>